<name>A0A812KF07_9DINO</name>
<protein>
    <recommendedName>
        <fullName evidence="1">M23ase beta-sheet core domain-containing protein</fullName>
    </recommendedName>
</protein>
<dbReference type="InterPro" id="IPR050570">
    <property type="entry name" value="Cell_wall_metabolism_enzyme"/>
</dbReference>
<dbReference type="EMBL" id="CAJNDS010000688">
    <property type="protein sequence ID" value="CAE7228192.1"/>
    <property type="molecule type" value="Genomic_DNA"/>
</dbReference>
<dbReference type="CDD" id="cd12797">
    <property type="entry name" value="M23_peptidase"/>
    <property type="match status" value="1"/>
</dbReference>
<keyword evidence="3" id="KW-1185">Reference proteome</keyword>
<organism evidence="2 3">
    <name type="scientific">Symbiodinium natans</name>
    <dbReference type="NCBI Taxonomy" id="878477"/>
    <lineage>
        <taxon>Eukaryota</taxon>
        <taxon>Sar</taxon>
        <taxon>Alveolata</taxon>
        <taxon>Dinophyceae</taxon>
        <taxon>Suessiales</taxon>
        <taxon>Symbiodiniaceae</taxon>
        <taxon>Symbiodinium</taxon>
    </lineage>
</organism>
<dbReference type="InterPro" id="IPR016047">
    <property type="entry name" value="M23ase_b-sheet_dom"/>
</dbReference>
<evidence type="ECO:0000313" key="3">
    <source>
        <dbReference type="Proteomes" id="UP000604046"/>
    </source>
</evidence>
<feature type="domain" description="M23ase beta-sheet core" evidence="1">
    <location>
        <begin position="6"/>
        <end position="73"/>
    </location>
</feature>
<gene>
    <name evidence="2" type="ORF">SNAT2548_LOCUS9061</name>
</gene>
<accession>A0A812KF07</accession>
<dbReference type="SUPFAM" id="SSF51261">
    <property type="entry name" value="Duplicated hybrid motif"/>
    <property type="match status" value="1"/>
</dbReference>
<dbReference type="PANTHER" id="PTHR21666:SF270">
    <property type="entry name" value="MUREIN HYDROLASE ACTIVATOR ENVC"/>
    <property type="match status" value="1"/>
</dbReference>
<reference evidence="2" key="1">
    <citation type="submission" date="2021-02" db="EMBL/GenBank/DDBJ databases">
        <authorList>
            <person name="Dougan E. K."/>
            <person name="Rhodes N."/>
            <person name="Thang M."/>
            <person name="Chan C."/>
        </authorList>
    </citation>
    <scope>NUCLEOTIDE SEQUENCE</scope>
</reference>
<sequence length="268" mass="29414">MPGGGNVVVLEHLLTSTAKFHDRTINKYYSYYLHLNSTAALSEGDAVSKGAEIGTMGQTGETSFTHLHFETRLVGYCSYQFQFANNRQPSATSSCNTGFDPHVHPYLFVGGLADGPKYLYEVQPMEGFEYAVRYQATRGHLDMDVIRTSLGEVHIGTRQNVNINTLESLDDLHNITSWMALRPGYFVSTTGDVYTYELHFRSTPTFVEVYDIHGDGIRADLATSTTTSTTTATAAELDPENSSTNQPVSFANHGRCLAAALVGMSLTL</sequence>
<dbReference type="Proteomes" id="UP000604046">
    <property type="component" value="Unassembled WGS sequence"/>
</dbReference>
<dbReference type="GO" id="GO:0004222">
    <property type="term" value="F:metalloendopeptidase activity"/>
    <property type="evidence" value="ECO:0007669"/>
    <property type="project" value="TreeGrafter"/>
</dbReference>
<dbReference type="AlphaFoldDB" id="A0A812KF07"/>
<dbReference type="OrthoDB" id="415618at2759"/>
<evidence type="ECO:0000259" key="1">
    <source>
        <dbReference type="Pfam" id="PF01551"/>
    </source>
</evidence>
<dbReference type="PANTHER" id="PTHR21666">
    <property type="entry name" value="PEPTIDASE-RELATED"/>
    <property type="match status" value="1"/>
</dbReference>
<comment type="caution">
    <text evidence="2">The sequence shown here is derived from an EMBL/GenBank/DDBJ whole genome shotgun (WGS) entry which is preliminary data.</text>
</comment>
<dbReference type="InterPro" id="IPR011055">
    <property type="entry name" value="Dup_hybrid_motif"/>
</dbReference>
<evidence type="ECO:0000313" key="2">
    <source>
        <dbReference type="EMBL" id="CAE7228192.1"/>
    </source>
</evidence>
<dbReference type="Gene3D" id="2.70.70.10">
    <property type="entry name" value="Glucose Permease (Domain IIA)"/>
    <property type="match status" value="1"/>
</dbReference>
<proteinExistence type="predicted"/>
<dbReference type="Pfam" id="PF01551">
    <property type="entry name" value="Peptidase_M23"/>
    <property type="match status" value="1"/>
</dbReference>